<evidence type="ECO:0000259" key="8">
    <source>
        <dbReference type="PROSITE" id="PS51330"/>
    </source>
</evidence>
<keyword evidence="6 7" id="KW-0560">Oxidoreductase</keyword>
<dbReference type="PANTHER" id="PTHR48069">
    <property type="entry name" value="DIHYDROFOLATE REDUCTASE"/>
    <property type="match status" value="1"/>
</dbReference>
<evidence type="ECO:0000256" key="7">
    <source>
        <dbReference type="PIRNR" id="PIRNR000194"/>
    </source>
</evidence>
<accession>A0A0R2AI27</accession>
<name>A0A0R2AI27_9LACO</name>
<dbReference type="SUPFAM" id="SSF53597">
    <property type="entry name" value="Dihydrofolate reductase-like"/>
    <property type="match status" value="1"/>
</dbReference>
<evidence type="ECO:0000313" key="9">
    <source>
        <dbReference type="EMBL" id="KRM62524.1"/>
    </source>
</evidence>
<dbReference type="EC" id="1.5.1.3" evidence="3 7"/>
<feature type="domain" description="DHFR" evidence="8">
    <location>
        <begin position="1"/>
        <end position="159"/>
    </location>
</feature>
<dbReference type="GO" id="GO:0050661">
    <property type="term" value="F:NADP binding"/>
    <property type="evidence" value="ECO:0007669"/>
    <property type="project" value="InterPro"/>
</dbReference>
<dbReference type="OrthoDB" id="9804315at2"/>
<evidence type="ECO:0000256" key="2">
    <source>
        <dbReference type="ARBA" id="ARBA00009539"/>
    </source>
</evidence>
<comment type="similarity">
    <text evidence="2 7">Belongs to the dihydrofolate reductase family.</text>
</comment>
<keyword evidence="5 7" id="KW-0521">NADP</keyword>
<dbReference type="PANTHER" id="PTHR48069:SF3">
    <property type="entry name" value="DIHYDROFOLATE REDUCTASE"/>
    <property type="match status" value="1"/>
</dbReference>
<dbReference type="InterPro" id="IPR012259">
    <property type="entry name" value="DHFR"/>
</dbReference>
<evidence type="ECO:0000256" key="4">
    <source>
        <dbReference type="ARBA" id="ARBA00022563"/>
    </source>
</evidence>
<comment type="function">
    <text evidence="7">Key enzyme in folate metabolism. Catalyzes an essential reaction for de novo glycine and purine synthesis, and for DNA precursor synthesis.</text>
</comment>
<reference evidence="9 10" key="1">
    <citation type="journal article" date="2015" name="Genome Announc.">
        <title>Expanding the biotechnology potential of lactobacilli through comparative genomics of 213 strains and associated genera.</title>
        <authorList>
            <person name="Sun Z."/>
            <person name="Harris H.M."/>
            <person name="McCann A."/>
            <person name="Guo C."/>
            <person name="Argimon S."/>
            <person name="Zhang W."/>
            <person name="Yang X."/>
            <person name="Jeffery I.B."/>
            <person name="Cooney J.C."/>
            <person name="Kagawa T.F."/>
            <person name="Liu W."/>
            <person name="Song Y."/>
            <person name="Salvetti E."/>
            <person name="Wrobel A."/>
            <person name="Rasinkangas P."/>
            <person name="Parkhill J."/>
            <person name="Rea M.C."/>
            <person name="O'Sullivan O."/>
            <person name="Ritari J."/>
            <person name="Douillard F.P."/>
            <person name="Paul Ross R."/>
            <person name="Yang R."/>
            <person name="Briner A.E."/>
            <person name="Felis G.E."/>
            <person name="de Vos W.M."/>
            <person name="Barrangou R."/>
            <person name="Klaenhammer T.R."/>
            <person name="Caufield P.W."/>
            <person name="Cui Y."/>
            <person name="Zhang H."/>
            <person name="O'Toole P.W."/>
        </authorList>
    </citation>
    <scope>NUCLEOTIDE SEQUENCE [LARGE SCALE GENOMIC DNA]</scope>
    <source>
        <strain evidence="9 10">DSM 20634</strain>
    </source>
</reference>
<comment type="caution">
    <text evidence="9">The sequence shown here is derived from an EMBL/GenBank/DDBJ whole genome shotgun (WGS) entry which is preliminary data.</text>
</comment>
<keyword evidence="4 7" id="KW-0554">One-carbon metabolism</keyword>
<comment type="catalytic activity">
    <reaction evidence="7">
        <text>(6S)-5,6,7,8-tetrahydrofolate + NADP(+) = 7,8-dihydrofolate + NADPH + H(+)</text>
        <dbReference type="Rhea" id="RHEA:15009"/>
        <dbReference type="ChEBI" id="CHEBI:15378"/>
        <dbReference type="ChEBI" id="CHEBI:57451"/>
        <dbReference type="ChEBI" id="CHEBI:57453"/>
        <dbReference type="ChEBI" id="CHEBI:57783"/>
        <dbReference type="ChEBI" id="CHEBI:58349"/>
        <dbReference type="EC" id="1.5.1.3"/>
    </reaction>
</comment>
<evidence type="ECO:0000313" key="10">
    <source>
        <dbReference type="Proteomes" id="UP000051733"/>
    </source>
</evidence>
<dbReference type="InterPro" id="IPR024072">
    <property type="entry name" value="DHFR-like_dom_sf"/>
</dbReference>
<dbReference type="GO" id="GO:0046452">
    <property type="term" value="P:dihydrofolate metabolic process"/>
    <property type="evidence" value="ECO:0007669"/>
    <property type="project" value="TreeGrafter"/>
</dbReference>
<comment type="pathway">
    <text evidence="1 7">Cofactor biosynthesis; tetrahydrofolate biosynthesis; 5,6,7,8-tetrahydrofolate from 7,8-dihydrofolate: step 1/1.</text>
</comment>
<dbReference type="GO" id="GO:0046654">
    <property type="term" value="P:tetrahydrofolate biosynthetic process"/>
    <property type="evidence" value="ECO:0007669"/>
    <property type="project" value="UniProtKB-UniPathway"/>
</dbReference>
<dbReference type="Gene3D" id="3.40.430.10">
    <property type="entry name" value="Dihydrofolate Reductase, subunit A"/>
    <property type="match status" value="1"/>
</dbReference>
<keyword evidence="10" id="KW-1185">Reference proteome</keyword>
<dbReference type="PROSITE" id="PS51330">
    <property type="entry name" value="DHFR_2"/>
    <property type="match status" value="1"/>
</dbReference>
<dbReference type="GO" id="GO:0005829">
    <property type="term" value="C:cytosol"/>
    <property type="evidence" value="ECO:0007669"/>
    <property type="project" value="TreeGrafter"/>
</dbReference>
<evidence type="ECO:0000256" key="6">
    <source>
        <dbReference type="ARBA" id="ARBA00023002"/>
    </source>
</evidence>
<dbReference type="InterPro" id="IPR001796">
    <property type="entry name" value="DHFR_dom"/>
</dbReference>
<dbReference type="Proteomes" id="UP000051733">
    <property type="component" value="Unassembled WGS sequence"/>
</dbReference>
<dbReference type="PIRSF" id="PIRSF000194">
    <property type="entry name" value="DHFR"/>
    <property type="match status" value="1"/>
</dbReference>
<gene>
    <name evidence="9" type="ORF">FC26_GL002098</name>
</gene>
<dbReference type="Pfam" id="PF00186">
    <property type="entry name" value="DHFR_1"/>
    <property type="match status" value="1"/>
</dbReference>
<evidence type="ECO:0000256" key="3">
    <source>
        <dbReference type="ARBA" id="ARBA00012856"/>
    </source>
</evidence>
<protein>
    <recommendedName>
        <fullName evidence="3 7">Dihydrofolate reductase</fullName>
        <ecNumber evidence="3 7">1.5.1.3</ecNumber>
    </recommendedName>
</protein>
<sequence length="163" mass="18707">MIAFVWAEELNGYIGNHGDLPWHLPADMARFKRVTIGHTVVMGKTTFNSMHRPLPKRRNVILSTSMPVQDGIEVVRSVAELQQLIDNTDDDIYIIGGAKVFESTQAIVNCLIRTVIEKSYKGDTKMPPIDYHNWRLVKSDHFEADEKNEAAYRFETWCKLDVE</sequence>
<organism evidence="9 10">
    <name type="scientific">Paucilactobacillus vaccinostercus DSM 20634</name>
    <dbReference type="NCBI Taxonomy" id="1423813"/>
    <lineage>
        <taxon>Bacteria</taxon>
        <taxon>Bacillati</taxon>
        <taxon>Bacillota</taxon>
        <taxon>Bacilli</taxon>
        <taxon>Lactobacillales</taxon>
        <taxon>Lactobacillaceae</taxon>
        <taxon>Paucilactobacillus</taxon>
    </lineage>
</organism>
<dbReference type="RefSeq" id="WP_057777215.1">
    <property type="nucleotide sequence ID" value="NZ_AYYY01000005.1"/>
</dbReference>
<dbReference type="GO" id="GO:0004146">
    <property type="term" value="F:dihydrofolate reductase activity"/>
    <property type="evidence" value="ECO:0007669"/>
    <property type="project" value="UniProtKB-EC"/>
</dbReference>
<dbReference type="CDD" id="cd00209">
    <property type="entry name" value="DHFR"/>
    <property type="match status" value="1"/>
</dbReference>
<dbReference type="EMBL" id="AYYY01000005">
    <property type="protein sequence ID" value="KRM62524.1"/>
    <property type="molecule type" value="Genomic_DNA"/>
</dbReference>
<dbReference type="AlphaFoldDB" id="A0A0R2AI27"/>
<evidence type="ECO:0000256" key="5">
    <source>
        <dbReference type="ARBA" id="ARBA00022857"/>
    </source>
</evidence>
<dbReference type="GO" id="GO:0006730">
    <property type="term" value="P:one-carbon metabolic process"/>
    <property type="evidence" value="ECO:0007669"/>
    <property type="project" value="UniProtKB-KW"/>
</dbReference>
<dbReference type="STRING" id="1423813.FC26_GL002098"/>
<dbReference type="PRINTS" id="PR00070">
    <property type="entry name" value="DHFR"/>
</dbReference>
<dbReference type="PATRIC" id="fig|1423813.3.peg.2135"/>
<dbReference type="UniPathway" id="UPA00077">
    <property type="reaction ID" value="UER00158"/>
</dbReference>
<proteinExistence type="inferred from homology"/>
<evidence type="ECO:0000256" key="1">
    <source>
        <dbReference type="ARBA" id="ARBA00004903"/>
    </source>
</evidence>
<dbReference type="GO" id="GO:0046655">
    <property type="term" value="P:folic acid metabolic process"/>
    <property type="evidence" value="ECO:0007669"/>
    <property type="project" value="TreeGrafter"/>
</dbReference>